<dbReference type="InterPro" id="IPR000504">
    <property type="entry name" value="RRM_dom"/>
</dbReference>
<evidence type="ECO:0000256" key="1">
    <source>
        <dbReference type="ARBA" id="ARBA00022884"/>
    </source>
</evidence>
<keyword evidence="1" id="KW-0694">RNA-binding</keyword>
<evidence type="ECO:0000259" key="3">
    <source>
        <dbReference type="PROSITE" id="PS50102"/>
    </source>
</evidence>
<dbReference type="Pfam" id="PF00076">
    <property type="entry name" value="RRM_1"/>
    <property type="match status" value="1"/>
</dbReference>
<feature type="compositionally biased region" description="Basic residues" evidence="2">
    <location>
        <begin position="109"/>
        <end position="118"/>
    </location>
</feature>
<feature type="region of interest" description="Disordered" evidence="2">
    <location>
        <begin position="94"/>
        <end position="118"/>
    </location>
</feature>
<comment type="caution">
    <text evidence="4">The sequence shown here is derived from an EMBL/GenBank/DDBJ whole genome shotgun (WGS) entry which is preliminary data.</text>
</comment>
<keyword evidence="5" id="KW-1185">Reference proteome</keyword>
<evidence type="ECO:0000256" key="2">
    <source>
        <dbReference type="SAM" id="MobiDB-lite"/>
    </source>
</evidence>
<feature type="domain" description="RRM" evidence="3">
    <location>
        <begin position="1"/>
        <end position="79"/>
    </location>
</feature>
<sequence>MKLFVSGFPLDMTEMDIVKLFNVHATVGTIKIVRDKKTKRCKGYAFLEMTDQAGADRVIEALDGSPLGDRLLTVRQTAEKVPVTELPYRADRDGRRQSYIGVTEPTPARRNKRPRKTF</sequence>
<accession>A0ABU1TF76</accession>
<evidence type="ECO:0000313" key="4">
    <source>
        <dbReference type="EMBL" id="MDR6943894.1"/>
    </source>
</evidence>
<dbReference type="SMART" id="SM00360">
    <property type="entry name" value="RRM"/>
    <property type="match status" value="1"/>
</dbReference>
<dbReference type="PROSITE" id="PS50102">
    <property type="entry name" value="RRM"/>
    <property type="match status" value="1"/>
</dbReference>
<dbReference type="Gene3D" id="3.30.70.330">
    <property type="match status" value="1"/>
</dbReference>
<organism evidence="4 5">
    <name type="scientific">Mucilaginibacter pocheonensis</name>
    <dbReference type="NCBI Taxonomy" id="398050"/>
    <lineage>
        <taxon>Bacteria</taxon>
        <taxon>Pseudomonadati</taxon>
        <taxon>Bacteroidota</taxon>
        <taxon>Sphingobacteriia</taxon>
        <taxon>Sphingobacteriales</taxon>
        <taxon>Sphingobacteriaceae</taxon>
        <taxon>Mucilaginibacter</taxon>
    </lineage>
</organism>
<dbReference type="InterPro" id="IPR035979">
    <property type="entry name" value="RBD_domain_sf"/>
</dbReference>
<proteinExistence type="predicted"/>
<dbReference type="CDD" id="cd00590">
    <property type="entry name" value="RRM_SF"/>
    <property type="match status" value="1"/>
</dbReference>
<dbReference type="PANTHER" id="PTHR48025">
    <property type="entry name" value="OS02G0815200 PROTEIN"/>
    <property type="match status" value="1"/>
</dbReference>
<dbReference type="InterPro" id="IPR012677">
    <property type="entry name" value="Nucleotide-bd_a/b_plait_sf"/>
</dbReference>
<reference evidence="4 5" key="1">
    <citation type="submission" date="2023-07" db="EMBL/GenBank/DDBJ databases">
        <title>Sorghum-associated microbial communities from plants grown in Nebraska, USA.</title>
        <authorList>
            <person name="Schachtman D."/>
        </authorList>
    </citation>
    <scope>NUCLEOTIDE SEQUENCE [LARGE SCALE GENOMIC DNA]</scope>
    <source>
        <strain evidence="4 5">3262</strain>
    </source>
</reference>
<dbReference type="EMBL" id="JAVDUU010000003">
    <property type="protein sequence ID" value="MDR6943894.1"/>
    <property type="molecule type" value="Genomic_DNA"/>
</dbReference>
<gene>
    <name evidence="4" type="ORF">J2W55_003747</name>
</gene>
<dbReference type="SUPFAM" id="SSF54928">
    <property type="entry name" value="RNA-binding domain, RBD"/>
    <property type="match status" value="1"/>
</dbReference>
<protein>
    <submittedName>
        <fullName evidence="4">RNA recognition motif-containing protein</fullName>
    </submittedName>
</protein>
<name>A0ABU1TF76_9SPHI</name>
<dbReference type="Proteomes" id="UP001247620">
    <property type="component" value="Unassembled WGS sequence"/>
</dbReference>
<dbReference type="RefSeq" id="WP_310098923.1">
    <property type="nucleotide sequence ID" value="NZ_JAVDUU010000003.1"/>
</dbReference>
<dbReference type="InterPro" id="IPR050502">
    <property type="entry name" value="Euk_RNA-bind_prot"/>
</dbReference>
<dbReference type="PANTHER" id="PTHR48025:SF1">
    <property type="entry name" value="RRM DOMAIN-CONTAINING PROTEIN"/>
    <property type="match status" value="1"/>
</dbReference>
<evidence type="ECO:0000313" key="5">
    <source>
        <dbReference type="Proteomes" id="UP001247620"/>
    </source>
</evidence>